<protein>
    <submittedName>
        <fullName evidence="1">Uncharacterized protein</fullName>
    </submittedName>
</protein>
<dbReference type="EMBL" id="HACA01030925">
    <property type="protein sequence ID" value="CDW48286.1"/>
    <property type="molecule type" value="Transcribed_RNA"/>
</dbReference>
<accession>A0A0K2VEG5</accession>
<sequence>MCGGNIKIRLQFLDETVKNAI</sequence>
<dbReference type="AlphaFoldDB" id="A0A0K2VEG5"/>
<reference evidence="1" key="1">
    <citation type="submission" date="2014-05" db="EMBL/GenBank/DDBJ databases">
        <authorList>
            <person name="Chronopoulou M."/>
        </authorList>
    </citation>
    <scope>NUCLEOTIDE SEQUENCE</scope>
    <source>
        <tissue evidence="1">Whole organism</tissue>
    </source>
</reference>
<proteinExistence type="predicted"/>
<evidence type="ECO:0000313" key="1">
    <source>
        <dbReference type="EMBL" id="CDW48286.1"/>
    </source>
</evidence>
<name>A0A0K2VEG5_LEPSM</name>
<organism evidence="1">
    <name type="scientific">Lepeophtheirus salmonis</name>
    <name type="common">Salmon louse</name>
    <name type="synonym">Caligus salmonis</name>
    <dbReference type="NCBI Taxonomy" id="72036"/>
    <lineage>
        <taxon>Eukaryota</taxon>
        <taxon>Metazoa</taxon>
        <taxon>Ecdysozoa</taxon>
        <taxon>Arthropoda</taxon>
        <taxon>Crustacea</taxon>
        <taxon>Multicrustacea</taxon>
        <taxon>Hexanauplia</taxon>
        <taxon>Copepoda</taxon>
        <taxon>Siphonostomatoida</taxon>
        <taxon>Caligidae</taxon>
        <taxon>Lepeophtheirus</taxon>
    </lineage>
</organism>